<dbReference type="PANTHER" id="PTHR35368">
    <property type="entry name" value="HYDROPEROXIDE REDUCTASE"/>
    <property type="match status" value="1"/>
</dbReference>
<dbReference type="Proteomes" id="UP001595632">
    <property type="component" value="Unassembled WGS sequence"/>
</dbReference>
<keyword evidence="1" id="KW-0560">Oxidoreductase</keyword>
<dbReference type="SUPFAM" id="SSF82784">
    <property type="entry name" value="OsmC-like"/>
    <property type="match status" value="1"/>
</dbReference>
<dbReference type="EMBL" id="JBHRTB010000010">
    <property type="protein sequence ID" value="MFC3143963.1"/>
    <property type="molecule type" value="Genomic_DNA"/>
</dbReference>
<keyword evidence="1" id="KW-0575">Peroxidase</keyword>
<dbReference type="PANTHER" id="PTHR35368:SF1">
    <property type="entry name" value="HYDROPEROXIDE REDUCTASE"/>
    <property type="match status" value="1"/>
</dbReference>
<name>A0ABV7GUF7_9RHOB</name>
<dbReference type="EC" id="1.11.1.-" evidence="1"/>
<reference evidence="2" key="1">
    <citation type="journal article" date="2019" name="Int. J. Syst. Evol. Microbiol.">
        <title>The Global Catalogue of Microorganisms (GCM) 10K type strain sequencing project: providing services to taxonomists for standard genome sequencing and annotation.</title>
        <authorList>
            <consortium name="The Broad Institute Genomics Platform"/>
            <consortium name="The Broad Institute Genome Sequencing Center for Infectious Disease"/>
            <person name="Wu L."/>
            <person name="Ma J."/>
        </authorList>
    </citation>
    <scope>NUCLEOTIDE SEQUENCE [LARGE SCALE GENOMIC DNA]</scope>
    <source>
        <strain evidence="2">KCTC 52366</strain>
    </source>
</reference>
<dbReference type="GO" id="GO:0004601">
    <property type="term" value="F:peroxidase activity"/>
    <property type="evidence" value="ECO:0007669"/>
    <property type="project" value="UniProtKB-KW"/>
</dbReference>
<sequence length="172" mass="18337">MDRNTHARDAQLRAISVFGRCPDRARVVNRGAALVEDGLSCAFEQDGHRIKIDMPTAIGGSDEGPAPGYFARAAICSCIAIGIKMTAAREGLRLDAVRVAIEQDWDNRGVLAMAGASPVPADTRIAVEITSTEPADTISEMVDRALANDPWFLAFRDAQPVSTAVSINAVQT</sequence>
<proteinExistence type="predicted"/>
<dbReference type="InterPro" id="IPR052924">
    <property type="entry name" value="OsmC/Ohr_hydroprdx_reductase"/>
</dbReference>
<dbReference type="InterPro" id="IPR036102">
    <property type="entry name" value="OsmC/Ohrsf"/>
</dbReference>
<evidence type="ECO:0000313" key="2">
    <source>
        <dbReference type="Proteomes" id="UP001595632"/>
    </source>
</evidence>
<keyword evidence="2" id="KW-1185">Reference proteome</keyword>
<organism evidence="1 2">
    <name type="scientific">Psychromarinibacter halotolerans</name>
    <dbReference type="NCBI Taxonomy" id="1775175"/>
    <lineage>
        <taxon>Bacteria</taxon>
        <taxon>Pseudomonadati</taxon>
        <taxon>Pseudomonadota</taxon>
        <taxon>Alphaproteobacteria</taxon>
        <taxon>Rhodobacterales</taxon>
        <taxon>Paracoccaceae</taxon>
        <taxon>Psychromarinibacter</taxon>
    </lineage>
</organism>
<gene>
    <name evidence="1" type="ORF">ACFOGP_14670</name>
</gene>
<dbReference type="Gene3D" id="3.30.300.20">
    <property type="match status" value="1"/>
</dbReference>
<dbReference type="RefSeq" id="WP_275631232.1">
    <property type="nucleotide sequence ID" value="NZ_JARGYD010000001.1"/>
</dbReference>
<evidence type="ECO:0000313" key="1">
    <source>
        <dbReference type="EMBL" id="MFC3143963.1"/>
    </source>
</evidence>
<comment type="caution">
    <text evidence="1">The sequence shown here is derived from an EMBL/GenBank/DDBJ whole genome shotgun (WGS) entry which is preliminary data.</text>
</comment>
<dbReference type="Pfam" id="PF02566">
    <property type="entry name" value="OsmC"/>
    <property type="match status" value="1"/>
</dbReference>
<accession>A0ABV7GUF7</accession>
<dbReference type="InterPro" id="IPR003718">
    <property type="entry name" value="OsmC/Ohr_fam"/>
</dbReference>
<dbReference type="InterPro" id="IPR015946">
    <property type="entry name" value="KH_dom-like_a/b"/>
</dbReference>
<protein>
    <submittedName>
        <fullName evidence="1">OsmC family protein</fullName>
        <ecNumber evidence="1">1.11.1.-</ecNumber>
    </submittedName>
</protein>